<organism evidence="1 2">
    <name type="scientific">Ricinus communis</name>
    <name type="common">Castor bean</name>
    <dbReference type="NCBI Taxonomy" id="3988"/>
    <lineage>
        <taxon>Eukaryota</taxon>
        <taxon>Viridiplantae</taxon>
        <taxon>Streptophyta</taxon>
        <taxon>Embryophyta</taxon>
        <taxon>Tracheophyta</taxon>
        <taxon>Spermatophyta</taxon>
        <taxon>Magnoliopsida</taxon>
        <taxon>eudicotyledons</taxon>
        <taxon>Gunneridae</taxon>
        <taxon>Pentapetalae</taxon>
        <taxon>rosids</taxon>
        <taxon>fabids</taxon>
        <taxon>Malpighiales</taxon>
        <taxon>Euphorbiaceae</taxon>
        <taxon>Acalyphoideae</taxon>
        <taxon>Acalypheae</taxon>
        <taxon>Ricinus</taxon>
    </lineage>
</organism>
<keyword evidence="2" id="KW-1185">Reference proteome</keyword>
<feature type="non-terminal residue" evidence="1">
    <location>
        <position position="1"/>
    </location>
</feature>
<dbReference type="Proteomes" id="UP000008311">
    <property type="component" value="Unassembled WGS sequence"/>
</dbReference>
<dbReference type="InParanoid" id="B9TIK9"/>
<sequence length="342" mass="34030">HAGAADVQRAGQPVAAGVVGAQVKLGAVADHDARTGVAGQPRDAAGAGIHVDVRGAAVGGQRAGGAKVQASAIVDVEQIARTVAQRQRAVDLKRAGEIVIARTVVQHAGAGQYGDAAAVERAAFPFETVAQRQPVAAAQAAAAEEAQCSGAGECGVGSGAEAAAVHAQCAVACGVELTGDRAAGRTVGTQVERAAGGDLDAAAGIAAQQRTAAAAGGQPDDAVRGGGRQRAARVQMQLAAVQDDEFVAVAVGQIKLSGHVEPAPEIAIRVRAVDLACAVQRDLAAGQHLAALPQQTAYRQRRGATEVAVQCEQAADRGVAAVEAHCAAAEQVVTADLRAAGR</sequence>
<feature type="non-terminal residue" evidence="1">
    <location>
        <position position="342"/>
    </location>
</feature>
<protein>
    <submittedName>
        <fullName evidence="1">Uncharacterized protein</fullName>
    </submittedName>
</protein>
<name>B9TIK9_RICCO</name>
<proteinExistence type="predicted"/>
<reference evidence="2" key="1">
    <citation type="journal article" date="2010" name="Nat. Biotechnol.">
        <title>Draft genome sequence of the oilseed species Ricinus communis.</title>
        <authorList>
            <person name="Chan A.P."/>
            <person name="Crabtree J."/>
            <person name="Zhao Q."/>
            <person name="Lorenzi H."/>
            <person name="Orvis J."/>
            <person name="Puiu D."/>
            <person name="Melake-Berhan A."/>
            <person name="Jones K.M."/>
            <person name="Redman J."/>
            <person name="Chen G."/>
            <person name="Cahoon E.B."/>
            <person name="Gedil M."/>
            <person name="Stanke M."/>
            <person name="Haas B.J."/>
            <person name="Wortman J.R."/>
            <person name="Fraser-Liggett C.M."/>
            <person name="Ravel J."/>
            <person name="Rabinowicz P.D."/>
        </authorList>
    </citation>
    <scope>NUCLEOTIDE SEQUENCE [LARGE SCALE GENOMIC DNA]</scope>
    <source>
        <strain evidence="2">cv. Hale</strain>
    </source>
</reference>
<evidence type="ECO:0000313" key="1">
    <source>
        <dbReference type="EMBL" id="EEF24305.1"/>
    </source>
</evidence>
<dbReference type="EMBL" id="EQ982689">
    <property type="protein sequence ID" value="EEF24305.1"/>
    <property type="molecule type" value="Genomic_DNA"/>
</dbReference>
<gene>
    <name evidence="1" type="ORF">RCOM_1857510</name>
</gene>
<evidence type="ECO:0000313" key="2">
    <source>
        <dbReference type="Proteomes" id="UP000008311"/>
    </source>
</evidence>
<dbReference type="AlphaFoldDB" id="B9TIK9"/>
<accession>B9TIK9</accession>